<dbReference type="AlphaFoldDB" id="A0A3Q0KYL2"/>
<gene>
    <name evidence="1" type="ordered locus">VV2_0652</name>
</gene>
<proteinExistence type="predicted"/>
<reference evidence="2" key="1">
    <citation type="submission" date="2002-12" db="EMBL/GenBank/DDBJ databases">
        <title>Complete genome sequence of Vibrio vulnificus CMCP6.</title>
        <authorList>
            <person name="Rhee J.H."/>
            <person name="Kim S.Y."/>
            <person name="Chung S.S."/>
            <person name="Kim J.J."/>
            <person name="Moon Y.H."/>
            <person name="Jeong H."/>
            <person name="Choy H.E."/>
        </authorList>
    </citation>
    <scope>NUCLEOTIDE SEQUENCE [LARGE SCALE GENOMIC DNA]</scope>
    <source>
        <strain evidence="2">CMCP6</strain>
    </source>
</reference>
<evidence type="ECO:0000313" key="1">
    <source>
        <dbReference type="EMBL" id="AAO07595.2"/>
    </source>
</evidence>
<dbReference type="SUPFAM" id="SSF47240">
    <property type="entry name" value="Ferritin-like"/>
    <property type="match status" value="1"/>
</dbReference>
<dbReference type="Gene3D" id="1.20.1260.10">
    <property type="match status" value="1"/>
</dbReference>
<dbReference type="Proteomes" id="UP000002275">
    <property type="component" value="Chromosome II"/>
</dbReference>
<dbReference type="InterPro" id="IPR009078">
    <property type="entry name" value="Ferritin-like_SF"/>
</dbReference>
<evidence type="ECO:0000313" key="2">
    <source>
        <dbReference type="Proteomes" id="UP000002275"/>
    </source>
</evidence>
<accession>A0A3Q0KYL2</accession>
<organism evidence="1 2">
    <name type="scientific">Vibrio vulnificus (strain CMCP6)</name>
    <dbReference type="NCBI Taxonomy" id="216895"/>
    <lineage>
        <taxon>Bacteria</taxon>
        <taxon>Pseudomonadati</taxon>
        <taxon>Pseudomonadota</taxon>
        <taxon>Gammaproteobacteria</taxon>
        <taxon>Vibrionales</taxon>
        <taxon>Vibrionaceae</taxon>
        <taxon>Vibrio</taxon>
    </lineage>
</organism>
<protein>
    <submittedName>
        <fullName evidence="1">GTPase</fullName>
    </submittedName>
</protein>
<dbReference type="KEGG" id="vvu:VV2_0652"/>
<reference evidence="1 2" key="3">
    <citation type="journal article" date="2011" name="Mol. Syst. Biol.">
        <title>Integrative genome-scale metabolic analysis of Vibrio vulnificus for drug targeting and discovery.</title>
        <authorList>
            <person name="Kim H.U."/>
            <person name="Kim S.Y."/>
            <person name="Jeong H."/>
            <person name="Kim T.Y."/>
            <person name="Kim J.J."/>
            <person name="Choy H.E."/>
            <person name="Yi K.Y."/>
            <person name="Rhee J.H."/>
            <person name="Lee S.Y."/>
        </authorList>
    </citation>
    <scope>NUCLEOTIDE SEQUENCE [LARGE SCALE GENOMIC DNA]</scope>
    <source>
        <strain evidence="1 2">CMCP6</strain>
    </source>
</reference>
<sequence length="245" mass="28973">MSMNNIQNSLYDLYDIKGVSLSKEYKDCIEKYLVSDLSFTSEMMNGLARTIFQNKKMMAYYLLHNAIDEAKGAARLRMIAERYADDELRQRMLRHYNDEMNHSTLFASLIPLTGYETETHEHEVQFELDKVMNFDDDLKTFLFRVHSIEIRSWRLLVLHLAIIDESDDDYMKQMRPTIQKILEDEMQHVCYTAQYVSCWLHAEPHLSKVFIECITHTNKETWDDLSSMALFMRDHIQDFLLGSVA</sequence>
<dbReference type="InterPro" id="IPR012347">
    <property type="entry name" value="Ferritin-like"/>
</dbReference>
<name>A0A3Q0KYL2_VIBVU</name>
<dbReference type="EMBL" id="AE016796">
    <property type="protein sequence ID" value="AAO07595.2"/>
    <property type="molecule type" value="Genomic_DNA"/>
</dbReference>
<reference evidence="1 2" key="2">
    <citation type="journal article" date="2003" name="Infect. Immun.">
        <title>Characterization and pathogenic significance of Vibrio vulnificus antigens preferentially expressed in septicemic patients.</title>
        <authorList>
            <person name="Kim Y.R."/>
            <person name="Lee S.E."/>
            <person name="Kim C.M."/>
            <person name="Kim S.Y."/>
            <person name="Shin E.K."/>
            <person name="Shin D.H."/>
            <person name="Chung S.S."/>
            <person name="Choy H.E."/>
            <person name="Progulske-Fox A."/>
            <person name="Hillman J.D."/>
            <person name="Handfield M."/>
            <person name="Rhee J.H."/>
        </authorList>
    </citation>
    <scope>NUCLEOTIDE SEQUENCE [LARGE SCALE GENOMIC DNA]</scope>
    <source>
        <strain evidence="1 2">CMCP6</strain>
    </source>
</reference>